<keyword evidence="6" id="KW-0418">Kinase</keyword>
<evidence type="ECO:0000256" key="5">
    <source>
        <dbReference type="ARBA" id="ARBA00022741"/>
    </source>
</evidence>
<dbReference type="InterPro" id="IPR000595">
    <property type="entry name" value="cNMP-bd_dom"/>
</dbReference>
<dbReference type="CDD" id="cd00038">
    <property type="entry name" value="CAP_ED"/>
    <property type="match status" value="1"/>
</dbReference>
<accession>V5WGI3</accession>
<dbReference type="Pfam" id="PF00027">
    <property type="entry name" value="cNMP_binding"/>
    <property type="match status" value="1"/>
</dbReference>
<keyword evidence="4 11" id="KW-0808">Transferase</keyword>
<dbReference type="SUPFAM" id="SSF51206">
    <property type="entry name" value="cAMP-binding domain-like"/>
    <property type="match status" value="1"/>
</dbReference>
<dbReference type="PRINTS" id="PR00344">
    <property type="entry name" value="BCTRLSENSOR"/>
</dbReference>
<dbReference type="SMART" id="SM00388">
    <property type="entry name" value="HisKA"/>
    <property type="match status" value="1"/>
</dbReference>
<dbReference type="KEGG" id="slr:L21SP2_1258"/>
<dbReference type="HOGENOM" id="CLU_701861_0_0_12"/>
<dbReference type="Pfam" id="PF02518">
    <property type="entry name" value="HATPase_c"/>
    <property type="match status" value="1"/>
</dbReference>
<dbReference type="OrthoDB" id="369073at2"/>
<keyword evidence="12" id="KW-1185">Reference proteome</keyword>
<protein>
    <recommendedName>
        <fullName evidence="2">histidine kinase</fullName>
        <ecNumber evidence="2">2.7.13.3</ecNumber>
    </recommendedName>
</protein>
<gene>
    <name evidence="11" type="ORF">L21SP2_1258</name>
</gene>
<keyword evidence="3" id="KW-0597">Phosphoprotein</keyword>
<sequence>MKATENLLRRSDFFSILSDEDLQKIAPHFESVEYSKDTVILKENTVADRLFVIQAGSVEIWKNYGTDKAARLAIQTTGHIFGEMALIDDEPRSATVLAAEDSSFLYMHKQTFIDLSEEYPSIMLAVLRALSRMIRTSNDSFIKSLSRQNTELQHALDDLRTTQKELIRSERFSNLGKLSSLIIHDLRNPLSVIKGYGEMLQVLNDQPEQVQDYSRKIVQEAERLNQFAEELLDYSRGELRLRWVFTSLPMIFQKVQQYLEKSLQNKNIEFSISHEGNEPFYVDEGRLIRAIVNLCDNARKAMPRGGTLSIHGQVDEENISISIEDNGLGMDKDVLAHIFEPFYSSSQGGGTGLGMVSVKTIIEAHRGVVQINSRVNKGTTVSLVIPRTQVLPE</sequence>
<dbReference type="InterPro" id="IPR003594">
    <property type="entry name" value="HATPase_dom"/>
</dbReference>
<dbReference type="SUPFAM" id="SSF47384">
    <property type="entry name" value="Homodimeric domain of signal transducing histidine kinase"/>
    <property type="match status" value="1"/>
</dbReference>
<dbReference type="SUPFAM" id="SSF55874">
    <property type="entry name" value="ATPase domain of HSP90 chaperone/DNA topoisomerase II/histidine kinase"/>
    <property type="match status" value="1"/>
</dbReference>
<dbReference type="GO" id="GO:0005524">
    <property type="term" value="F:ATP binding"/>
    <property type="evidence" value="ECO:0007669"/>
    <property type="project" value="UniProtKB-KW"/>
</dbReference>
<dbReference type="InterPro" id="IPR005467">
    <property type="entry name" value="His_kinase_dom"/>
</dbReference>
<dbReference type="Pfam" id="PF00512">
    <property type="entry name" value="HisKA"/>
    <property type="match status" value="1"/>
</dbReference>
<keyword evidence="5" id="KW-0547">Nucleotide-binding</keyword>
<dbReference type="EMBL" id="CP006939">
    <property type="protein sequence ID" value="AHC14659.1"/>
    <property type="molecule type" value="Genomic_DNA"/>
</dbReference>
<comment type="catalytic activity">
    <reaction evidence="1">
        <text>ATP + protein L-histidine = ADP + protein N-phospho-L-histidine.</text>
        <dbReference type="EC" id="2.7.13.3"/>
    </reaction>
</comment>
<evidence type="ECO:0000256" key="3">
    <source>
        <dbReference type="ARBA" id="ARBA00022553"/>
    </source>
</evidence>
<dbReference type="Proteomes" id="UP000018680">
    <property type="component" value="Chromosome"/>
</dbReference>
<evidence type="ECO:0000313" key="11">
    <source>
        <dbReference type="EMBL" id="AHC14659.1"/>
    </source>
</evidence>
<name>V5WGI3_9SPIO</name>
<dbReference type="Gene3D" id="1.10.287.130">
    <property type="match status" value="1"/>
</dbReference>
<dbReference type="PROSITE" id="PS00889">
    <property type="entry name" value="CNMP_BINDING_2"/>
    <property type="match status" value="1"/>
</dbReference>
<dbReference type="Gene3D" id="3.30.565.10">
    <property type="entry name" value="Histidine kinase-like ATPase, C-terminal domain"/>
    <property type="match status" value="1"/>
</dbReference>
<evidence type="ECO:0000259" key="9">
    <source>
        <dbReference type="PROSITE" id="PS50042"/>
    </source>
</evidence>
<dbReference type="SMART" id="SM00387">
    <property type="entry name" value="HATPase_c"/>
    <property type="match status" value="1"/>
</dbReference>
<feature type="domain" description="Cyclic nucleotide-binding" evidence="9">
    <location>
        <begin position="13"/>
        <end position="115"/>
    </location>
</feature>
<dbReference type="EC" id="2.7.13.3" evidence="2"/>
<dbReference type="CDD" id="cd00082">
    <property type="entry name" value="HisKA"/>
    <property type="match status" value="1"/>
</dbReference>
<dbReference type="InterPro" id="IPR036097">
    <property type="entry name" value="HisK_dim/P_sf"/>
</dbReference>
<keyword evidence="7" id="KW-0067">ATP-binding</keyword>
<dbReference type="RefSeq" id="WP_024267583.1">
    <property type="nucleotide sequence ID" value="NC_023035.1"/>
</dbReference>
<dbReference type="STRING" id="1307761.L21SP2_1258"/>
<dbReference type="Gene3D" id="2.60.120.10">
    <property type="entry name" value="Jelly Rolls"/>
    <property type="match status" value="1"/>
</dbReference>
<evidence type="ECO:0000256" key="4">
    <source>
        <dbReference type="ARBA" id="ARBA00022679"/>
    </source>
</evidence>
<evidence type="ECO:0000256" key="6">
    <source>
        <dbReference type="ARBA" id="ARBA00022777"/>
    </source>
</evidence>
<dbReference type="PROSITE" id="PS50109">
    <property type="entry name" value="HIS_KIN"/>
    <property type="match status" value="1"/>
</dbReference>
<dbReference type="PANTHER" id="PTHR43065:SF10">
    <property type="entry name" value="PEROXIDE STRESS-ACTIVATED HISTIDINE KINASE MAK3"/>
    <property type="match status" value="1"/>
</dbReference>
<dbReference type="InterPro" id="IPR036890">
    <property type="entry name" value="HATPase_C_sf"/>
</dbReference>
<dbReference type="CDD" id="cd00075">
    <property type="entry name" value="HATPase"/>
    <property type="match status" value="1"/>
</dbReference>
<evidence type="ECO:0000259" key="10">
    <source>
        <dbReference type="PROSITE" id="PS50109"/>
    </source>
</evidence>
<dbReference type="PANTHER" id="PTHR43065">
    <property type="entry name" value="SENSOR HISTIDINE KINASE"/>
    <property type="match status" value="1"/>
</dbReference>
<dbReference type="InterPro" id="IPR004358">
    <property type="entry name" value="Sig_transdc_His_kin-like_C"/>
</dbReference>
<dbReference type="InterPro" id="IPR018490">
    <property type="entry name" value="cNMP-bd_dom_sf"/>
</dbReference>
<evidence type="ECO:0000256" key="1">
    <source>
        <dbReference type="ARBA" id="ARBA00000085"/>
    </source>
</evidence>
<evidence type="ECO:0000256" key="8">
    <source>
        <dbReference type="ARBA" id="ARBA00023012"/>
    </source>
</evidence>
<dbReference type="GO" id="GO:0000155">
    <property type="term" value="F:phosphorelay sensor kinase activity"/>
    <property type="evidence" value="ECO:0007669"/>
    <property type="project" value="InterPro"/>
</dbReference>
<keyword evidence="8" id="KW-0902">Two-component regulatory system</keyword>
<dbReference type="AlphaFoldDB" id="V5WGI3"/>
<dbReference type="InterPro" id="IPR014710">
    <property type="entry name" value="RmlC-like_jellyroll"/>
</dbReference>
<dbReference type="InterPro" id="IPR003661">
    <property type="entry name" value="HisK_dim/P_dom"/>
</dbReference>
<dbReference type="InterPro" id="IPR018488">
    <property type="entry name" value="cNMP-bd_CS"/>
</dbReference>
<dbReference type="SMART" id="SM00100">
    <property type="entry name" value="cNMP"/>
    <property type="match status" value="1"/>
</dbReference>
<evidence type="ECO:0000256" key="7">
    <source>
        <dbReference type="ARBA" id="ARBA00022840"/>
    </source>
</evidence>
<evidence type="ECO:0000256" key="2">
    <source>
        <dbReference type="ARBA" id="ARBA00012438"/>
    </source>
</evidence>
<dbReference type="eggNOG" id="COG0664">
    <property type="taxonomic scope" value="Bacteria"/>
</dbReference>
<dbReference type="PROSITE" id="PS50042">
    <property type="entry name" value="CNMP_BINDING_3"/>
    <property type="match status" value="1"/>
</dbReference>
<dbReference type="eggNOG" id="COG4191">
    <property type="taxonomic scope" value="Bacteria"/>
</dbReference>
<feature type="domain" description="Histidine kinase" evidence="10">
    <location>
        <begin position="181"/>
        <end position="389"/>
    </location>
</feature>
<evidence type="ECO:0000313" key="12">
    <source>
        <dbReference type="Proteomes" id="UP000018680"/>
    </source>
</evidence>
<proteinExistence type="predicted"/>
<reference evidence="11 12" key="1">
    <citation type="journal article" date="2015" name="Stand. Genomic Sci.">
        <title>Complete genome sequence and description of Salinispira pacifica gen. nov., sp. nov., a novel spirochaete isolated form a hypersaline microbial mat.</title>
        <authorList>
            <person name="Ben Hania W."/>
            <person name="Joseph M."/>
            <person name="Schumann P."/>
            <person name="Bunk B."/>
            <person name="Fiebig A."/>
            <person name="Sproer C."/>
            <person name="Klenk H.P."/>
            <person name="Fardeau M.L."/>
            <person name="Spring S."/>
        </authorList>
    </citation>
    <scope>NUCLEOTIDE SEQUENCE [LARGE SCALE GENOMIC DNA]</scope>
    <source>
        <strain evidence="11 12">L21-RPul-D2</strain>
    </source>
</reference>
<organism evidence="11 12">
    <name type="scientific">Salinispira pacifica</name>
    <dbReference type="NCBI Taxonomy" id="1307761"/>
    <lineage>
        <taxon>Bacteria</taxon>
        <taxon>Pseudomonadati</taxon>
        <taxon>Spirochaetota</taxon>
        <taxon>Spirochaetia</taxon>
        <taxon>Spirochaetales</taxon>
        <taxon>Spirochaetaceae</taxon>
        <taxon>Salinispira</taxon>
    </lineage>
</organism>